<feature type="non-terminal residue" evidence="2">
    <location>
        <position position="1"/>
    </location>
</feature>
<organism evidence="2">
    <name type="scientific">Tetraselmis sp. GSL018</name>
    <dbReference type="NCBI Taxonomy" id="582737"/>
    <lineage>
        <taxon>Eukaryota</taxon>
        <taxon>Viridiplantae</taxon>
        <taxon>Chlorophyta</taxon>
        <taxon>core chlorophytes</taxon>
        <taxon>Chlorodendrophyceae</taxon>
        <taxon>Chlorodendrales</taxon>
        <taxon>Chlorodendraceae</taxon>
        <taxon>Tetraselmis</taxon>
    </lineage>
</organism>
<accession>A0A061RG85</accession>
<feature type="region of interest" description="Disordered" evidence="1">
    <location>
        <begin position="1"/>
        <end position="80"/>
    </location>
</feature>
<proteinExistence type="predicted"/>
<protein>
    <submittedName>
        <fullName evidence="2">Uncharacterized protein</fullName>
    </submittedName>
</protein>
<dbReference type="AlphaFoldDB" id="A0A061RG85"/>
<feature type="region of interest" description="Disordered" evidence="1">
    <location>
        <begin position="148"/>
        <end position="169"/>
    </location>
</feature>
<name>A0A061RG85_9CHLO</name>
<feature type="compositionally biased region" description="Low complexity" evidence="1">
    <location>
        <begin position="1"/>
        <end position="66"/>
    </location>
</feature>
<evidence type="ECO:0000256" key="1">
    <source>
        <dbReference type="SAM" id="MobiDB-lite"/>
    </source>
</evidence>
<evidence type="ECO:0000313" key="2">
    <source>
        <dbReference type="EMBL" id="JAC69640.1"/>
    </source>
</evidence>
<dbReference type="EMBL" id="GBEZ01016625">
    <property type="protein sequence ID" value="JAC69640.1"/>
    <property type="molecule type" value="Transcribed_RNA"/>
</dbReference>
<sequence length="169" mass="16536">ACKRAAALKLPAAAPGCYSASSSSSSSYSSSSSSSSSPSPSSSSSSDGSSDSPPLTSSRSSRSPPSSAGPPPPSSSSSLASTVARATFVLGAAYSSPVRPPLRPSCGHVCLCELSGSLQHAHPWLCSMHPSGGVRVASSAQGCPCPAVSLPSSLRGQRKEKGGGGDPVS</sequence>
<gene>
    <name evidence="2" type="ORF">TSPGSL018_5909</name>
</gene>
<reference evidence="2" key="1">
    <citation type="submission" date="2014-05" db="EMBL/GenBank/DDBJ databases">
        <title>The transcriptome of the halophilic microalga Tetraselmis sp. GSL018 isolated from the Great Salt Lake, Utah.</title>
        <authorList>
            <person name="Jinkerson R.E."/>
            <person name="D'Adamo S."/>
            <person name="Posewitz M.C."/>
        </authorList>
    </citation>
    <scope>NUCLEOTIDE SEQUENCE</scope>
    <source>
        <strain evidence="2">GSL018</strain>
    </source>
</reference>